<sequence>MSKTPTKNSDSVFFGPKELMTPNKDPTGIVKTVFTQISNIHRLLSQWFRVIEKGTEFVRLICALKLHEYREDYYPQQLKRLMEDLLEAKNVLKDIVESVDIINKQVQVLPKLHSTGLPVMNTWLAPHFASQVLTMYTSLCKEFKLKEVITENIAHCRDEKLIEVYASAWEYTMYINMESVAYMFAEIGLSSIKKDIKC</sequence>
<dbReference type="OrthoDB" id="17066at2759"/>
<evidence type="ECO:0000313" key="2">
    <source>
        <dbReference type="RefSeq" id="XP_013164485.1"/>
    </source>
</evidence>
<protein>
    <submittedName>
        <fullName evidence="2">Uncharacterized protein LOC106115599</fullName>
    </submittedName>
</protein>
<dbReference type="GeneID" id="106115599"/>
<organism evidence="1">
    <name type="scientific">Papilio xuthus</name>
    <name type="common">Asian swallowtail butterfly</name>
    <dbReference type="NCBI Taxonomy" id="66420"/>
    <lineage>
        <taxon>Eukaryota</taxon>
        <taxon>Metazoa</taxon>
        <taxon>Ecdysozoa</taxon>
        <taxon>Arthropoda</taxon>
        <taxon>Hexapoda</taxon>
        <taxon>Insecta</taxon>
        <taxon>Pterygota</taxon>
        <taxon>Neoptera</taxon>
        <taxon>Endopterygota</taxon>
        <taxon>Lepidoptera</taxon>
        <taxon>Glossata</taxon>
        <taxon>Ditrysia</taxon>
        <taxon>Papilionoidea</taxon>
        <taxon>Papilionidae</taxon>
        <taxon>Papilioninae</taxon>
        <taxon>Papilio</taxon>
    </lineage>
</organism>
<name>I4DP52_PAPXU</name>
<dbReference type="KEGG" id="pxu:106115599"/>
<gene>
    <name evidence="2" type="primary">LOC106115599</name>
</gene>
<dbReference type="RefSeq" id="NP_001298783.1">
    <property type="nucleotide sequence ID" value="NM_001311854.1"/>
</dbReference>
<evidence type="ECO:0000313" key="1">
    <source>
        <dbReference type="EMBL" id="BAM19692.1"/>
    </source>
</evidence>
<accession>I4DP52</accession>
<dbReference type="Proteomes" id="UP000694872">
    <property type="component" value="Unplaced"/>
</dbReference>
<dbReference type="RefSeq" id="XP_013164485.1">
    <property type="nucleotide sequence ID" value="XM_013309031.1"/>
</dbReference>
<dbReference type="AlphaFoldDB" id="I4DP52"/>
<proteinExistence type="evidence at transcript level"/>
<reference evidence="2" key="2">
    <citation type="submission" date="2025-04" db="UniProtKB">
        <authorList>
            <consortium name="RefSeq"/>
        </authorList>
    </citation>
    <scope>IDENTIFICATION</scope>
</reference>
<dbReference type="EMBL" id="AK403385">
    <property type="protein sequence ID" value="BAM19692.1"/>
    <property type="molecule type" value="mRNA"/>
</dbReference>
<reference evidence="1" key="1">
    <citation type="journal article" date="2012" name="BMC Biol.">
        <title>Comprehensive microarray-based analysis for stage-specific larval camouflage pattern-associated genes in the swallowtail butterfly, Papilio xuthus.</title>
        <authorList>
            <person name="Futahashi R."/>
            <person name="Shirataki H."/>
            <person name="Narita T."/>
            <person name="Mita K."/>
            <person name="Fujiwara H."/>
        </authorList>
    </citation>
    <scope>NUCLEOTIDE SEQUENCE</scope>
    <source>
        <tissue evidence="1">Epidermis</tissue>
    </source>
</reference>